<dbReference type="InterPro" id="IPR001753">
    <property type="entry name" value="Enoyl-CoA_hydra/iso"/>
</dbReference>
<comment type="similarity">
    <text evidence="1">Belongs to the enoyl-CoA hydratase/isomerase family.</text>
</comment>
<dbReference type="Pfam" id="PF00378">
    <property type="entry name" value="ECH_1"/>
    <property type="match status" value="1"/>
</dbReference>
<dbReference type="RefSeq" id="WP_338748783.1">
    <property type="nucleotide sequence ID" value="NZ_CP144913.1"/>
</dbReference>
<organism evidence="2 3">
    <name type="scientific">Janibacter alittae</name>
    <dbReference type="NCBI Taxonomy" id="3115209"/>
    <lineage>
        <taxon>Bacteria</taxon>
        <taxon>Bacillati</taxon>
        <taxon>Actinomycetota</taxon>
        <taxon>Actinomycetes</taxon>
        <taxon>Micrococcales</taxon>
        <taxon>Intrasporangiaceae</taxon>
        <taxon>Janibacter</taxon>
    </lineage>
</organism>
<dbReference type="InterPro" id="IPR029045">
    <property type="entry name" value="ClpP/crotonase-like_dom_sf"/>
</dbReference>
<dbReference type="InterPro" id="IPR018376">
    <property type="entry name" value="Enoyl-CoA_hyd/isom_CS"/>
</dbReference>
<gene>
    <name evidence="2" type="ORF">V1351_13880</name>
</gene>
<evidence type="ECO:0000313" key="3">
    <source>
        <dbReference type="Proteomes" id="UP001382727"/>
    </source>
</evidence>
<dbReference type="PANTHER" id="PTHR43459:SF1">
    <property type="entry name" value="EG:BACN32G11.4 PROTEIN"/>
    <property type="match status" value="1"/>
</dbReference>
<accession>A0ABZ2MG24</accession>
<evidence type="ECO:0000313" key="2">
    <source>
        <dbReference type="EMBL" id="WXB76014.1"/>
    </source>
</evidence>
<dbReference type="PANTHER" id="PTHR43459">
    <property type="entry name" value="ENOYL-COA HYDRATASE"/>
    <property type="match status" value="1"/>
</dbReference>
<dbReference type="CDD" id="cd06558">
    <property type="entry name" value="crotonase-like"/>
    <property type="match status" value="1"/>
</dbReference>
<sequence length="263" mass="27926">MTATTEDPVLLSRDGAVATITLNRPHRKNAQTAEGWDRLYDHLRTVATDDSIRAVVLTGAGGAFCAGADISGVPGGHPLTRVRNISRTAEALYTLPTPVIARVEGAAVGAGWNLALCCDFVVAAADAKFSQIFAKRGLTIDFGGSFLLPRLAGLQQAKRLAYLAEFVTPDEARELGLVTWVTQPDELDAFVADLATRLAAMPPIALAQAKDLLQAGVLQSMREALDSEARAQAVNYATVDAPAAFKAFADKTDVEFTGEWGIK</sequence>
<dbReference type="SUPFAM" id="SSF52096">
    <property type="entry name" value="ClpP/crotonase"/>
    <property type="match status" value="1"/>
</dbReference>
<dbReference type="Gene3D" id="3.90.226.10">
    <property type="entry name" value="2-enoyl-CoA Hydratase, Chain A, domain 1"/>
    <property type="match status" value="1"/>
</dbReference>
<evidence type="ECO:0000256" key="1">
    <source>
        <dbReference type="RuleBase" id="RU003707"/>
    </source>
</evidence>
<reference evidence="2 3" key="1">
    <citation type="submission" date="2024-02" db="EMBL/GenBank/DDBJ databases">
        <title>Janibacter sp. nov., isolated from gut of marine sandworm.</title>
        <authorList>
            <person name="Kim B."/>
            <person name="Jun M.O."/>
            <person name="Shin N.-R."/>
        </authorList>
    </citation>
    <scope>NUCLEOTIDE SEQUENCE [LARGE SCALE GENOMIC DNA]</scope>
    <source>
        <strain evidence="2 3">A1S7</strain>
    </source>
</reference>
<dbReference type="Proteomes" id="UP001382727">
    <property type="component" value="Chromosome"/>
</dbReference>
<name>A0ABZ2MG24_9MICO</name>
<dbReference type="EMBL" id="CP144913">
    <property type="protein sequence ID" value="WXB76014.1"/>
    <property type="molecule type" value="Genomic_DNA"/>
</dbReference>
<keyword evidence="3" id="KW-1185">Reference proteome</keyword>
<dbReference type="PROSITE" id="PS00166">
    <property type="entry name" value="ENOYL_COA_HYDRATASE"/>
    <property type="match status" value="1"/>
</dbReference>
<protein>
    <submittedName>
        <fullName evidence="2">Enoyl-CoA hydratase-related protein</fullName>
    </submittedName>
</protein>
<proteinExistence type="inferred from homology"/>